<keyword evidence="1" id="KW-1133">Transmembrane helix</keyword>
<evidence type="ECO:0000256" key="1">
    <source>
        <dbReference type="SAM" id="Phobius"/>
    </source>
</evidence>
<dbReference type="RefSeq" id="WP_377936036.1">
    <property type="nucleotide sequence ID" value="NZ_JBHUMF010000030.1"/>
</dbReference>
<keyword evidence="1" id="KW-0812">Transmembrane</keyword>
<feature type="transmembrane region" description="Helical" evidence="1">
    <location>
        <begin position="135"/>
        <end position="153"/>
    </location>
</feature>
<dbReference type="EMBL" id="JBHUMF010000030">
    <property type="protein sequence ID" value="MFD2681649.1"/>
    <property type="molecule type" value="Genomic_DNA"/>
</dbReference>
<gene>
    <name evidence="2" type="ORF">ACFSUL_12920</name>
</gene>
<organism evidence="2 3">
    <name type="scientific">Bacillus seohaeanensis</name>
    <dbReference type="NCBI Taxonomy" id="284580"/>
    <lineage>
        <taxon>Bacteria</taxon>
        <taxon>Bacillati</taxon>
        <taxon>Bacillota</taxon>
        <taxon>Bacilli</taxon>
        <taxon>Bacillales</taxon>
        <taxon>Bacillaceae</taxon>
        <taxon>Bacillus</taxon>
    </lineage>
</organism>
<dbReference type="InterPro" id="IPR010288">
    <property type="entry name" value="EcsB_ABC"/>
</dbReference>
<dbReference type="Pfam" id="PF05975">
    <property type="entry name" value="EcsB"/>
    <property type="match status" value="1"/>
</dbReference>
<feature type="transmembrane region" description="Helical" evidence="1">
    <location>
        <begin position="358"/>
        <end position="378"/>
    </location>
</feature>
<protein>
    <submittedName>
        <fullName evidence="2">ABC transporter permease</fullName>
    </submittedName>
</protein>
<feature type="transmembrane region" description="Helical" evidence="1">
    <location>
        <begin position="191"/>
        <end position="213"/>
    </location>
</feature>
<evidence type="ECO:0000313" key="2">
    <source>
        <dbReference type="EMBL" id="MFD2681649.1"/>
    </source>
</evidence>
<feature type="transmembrane region" description="Helical" evidence="1">
    <location>
        <begin position="165"/>
        <end position="185"/>
    </location>
</feature>
<feature type="transmembrane region" description="Helical" evidence="1">
    <location>
        <begin position="62"/>
        <end position="82"/>
    </location>
</feature>
<comment type="caution">
    <text evidence="2">The sequence shown here is derived from an EMBL/GenBank/DDBJ whole genome shotgun (WGS) entry which is preliminary data.</text>
</comment>
<name>A0ABW5RU27_9BACI</name>
<feature type="transmembrane region" description="Helical" evidence="1">
    <location>
        <begin position="32"/>
        <end position="50"/>
    </location>
</feature>
<proteinExistence type="predicted"/>
<feature type="transmembrane region" description="Helical" evidence="1">
    <location>
        <begin position="103"/>
        <end position="129"/>
    </location>
</feature>
<feature type="transmembrane region" description="Helical" evidence="1">
    <location>
        <begin position="315"/>
        <end position="337"/>
    </location>
</feature>
<dbReference type="Proteomes" id="UP001597506">
    <property type="component" value="Unassembled WGS sequence"/>
</dbReference>
<accession>A0ABW5RU27</accession>
<keyword evidence="3" id="KW-1185">Reference proteome</keyword>
<reference evidence="3" key="1">
    <citation type="journal article" date="2019" name="Int. J. Syst. Evol. Microbiol.">
        <title>The Global Catalogue of Microorganisms (GCM) 10K type strain sequencing project: providing services to taxonomists for standard genome sequencing and annotation.</title>
        <authorList>
            <consortium name="The Broad Institute Genomics Platform"/>
            <consortium name="The Broad Institute Genome Sequencing Center for Infectious Disease"/>
            <person name="Wu L."/>
            <person name="Ma J."/>
        </authorList>
    </citation>
    <scope>NUCLEOTIDE SEQUENCE [LARGE SCALE GENOMIC DNA]</scope>
    <source>
        <strain evidence="3">KCTC 3913</strain>
    </source>
</reference>
<evidence type="ECO:0000313" key="3">
    <source>
        <dbReference type="Proteomes" id="UP001597506"/>
    </source>
</evidence>
<keyword evidence="1" id="KW-0472">Membrane</keyword>
<sequence length="379" mass="44570">MTSIQLFFNRWKEGIVYQYNVVKTVADWTIQLYLIIPSLFIGALIYRSWWMETPAWIEEIPIMTFFFIPFFWIWFGNVRIYIQRADFIFLLKHRKLFEGLKKWGVVTSFIMQSIIQLLVVGLLSPFWFLHYNLSLSQFFLFAMIVVSAKWVVLAIKPIIFMQSSLWKKVLCSCITLWGLSLYWLLSFRLVLITSLLPIIISVLLLIISGLLLVHFKVGHRYHHYNLLFEEKQKVKWINLIFMTSQDIDVPVKTPKKKKPWFAKVSLKSKRTSLTSLLEMFGKVLIRNFSHSALYMQAIGLSVAAQFIIPPLWLKLFVMGVVYIAVLIWNDQLWNQFITKHPLGGKYKEKEVFFKAKKFTLSVACLPLVIELLIILVLII</sequence>